<dbReference type="EMBL" id="JAMXWF010000011">
    <property type="protein sequence ID" value="MDQ6408581.1"/>
    <property type="molecule type" value="Genomic_DNA"/>
</dbReference>
<sequence>MSHHLSPLSLLLDRLEGVRAIGHNRWVARCPAHDDSHPSLAITEKANGSVLLHCFAGCEVGDLVGALSLDLSDLFPARQSGVHGVKPVKRRFSAEQVLQAVALELIEVTLIVGAIARRGSVTRTERERLLQSVSRFMAAEGSTHD</sequence>
<gene>
    <name evidence="2" type="ORF">NIE36_15420</name>
    <name evidence="1" type="ORF">OSB80_15455</name>
</gene>
<keyword evidence="3" id="KW-1185">Reference proteome</keyword>
<dbReference type="Proteomes" id="UP001209412">
    <property type="component" value="Unassembled WGS sequence"/>
</dbReference>
<evidence type="ECO:0000313" key="2">
    <source>
        <dbReference type="EMBL" id="MDQ6408581.1"/>
    </source>
</evidence>
<dbReference type="RefSeq" id="WP_266258338.1">
    <property type="nucleotide sequence ID" value="NZ_JAMXWF010000011.1"/>
</dbReference>
<dbReference type="Proteomes" id="UP001242288">
    <property type="component" value="Unassembled WGS sequence"/>
</dbReference>
<dbReference type="AlphaFoldDB" id="A0AAP5BD66"/>
<evidence type="ECO:0000313" key="4">
    <source>
        <dbReference type="Proteomes" id="UP001242288"/>
    </source>
</evidence>
<organism evidence="2 4">
    <name type="scientific">Paraburkholderia madseniana</name>
    <dbReference type="NCBI Taxonomy" id="2599607"/>
    <lineage>
        <taxon>Bacteria</taxon>
        <taxon>Pseudomonadati</taxon>
        <taxon>Pseudomonadota</taxon>
        <taxon>Betaproteobacteria</taxon>
        <taxon>Burkholderiales</taxon>
        <taxon>Burkholderiaceae</taxon>
        <taxon>Paraburkholderia</taxon>
    </lineage>
</organism>
<dbReference type="EMBL" id="JAPKHW010000011">
    <property type="protein sequence ID" value="MCX4146755.1"/>
    <property type="molecule type" value="Genomic_DNA"/>
</dbReference>
<comment type="caution">
    <text evidence="2">The sequence shown here is derived from an EMBL/GenBank/DDBJ whole genome shotgun (WGS) entry which is preliminary data.</text>
</comment>
<accession>A0AAP5BD66</accession>
<dbReference type="GO" id="GO:0006260">
    <property type="term" value="P:DNA replication"/>
    <property type="evidence" value="ECO:0007669"/>
    <property type="project" value="InterPro"/>
</dbReference>
<dbReference type="Gene3D" id="3.90.580.10">
    <property type="entry name" value="Zinc finger, CHC2-type domain"/>
    <property type="match status" value="1"/>
</dbReference>
<evidence type="ECO:0008006" key="5">
    <source>
        <dbReference type="Google" id="ProtNLM"/>
    </source>
</evidence>
<name>A0AAP5BD66_9BURK</name>
<evidence type="ECO:0000313" key="3">
    <source>
        <dbReference type="Proteomes" id="UP001209412"/>
    </source>
</evidence>
<evidence type="ECO:0000313" key="1">
    <source>
        <dbReference type="EMBL" id="MCX4146755.1"/>
    </source>
</evidence>
<protein>
    <recommendedName>
        <fullName evidence="5">DNA primase</fullName>
    </recommendedName>
</protein>
<dbReference type="GO" id="GO:0008270">
    <property type="term" value="F:zinc ion binding"/>
    <property type="evidence" value="ECO:0007669"/>
    <property type="project" value="InterPro"/>
</dbReference>
<dbReference type="SUPFAM" id="SSF57783">
    <property type="entry name" value="Zinc beta-ribbon"/>
    <property type="match status" value="1"/>
</dbReference>
<proteinExistence type="predicted"/>
<dbReference type="GO" id="GO:0003677">
    <property type="term" value="F:DNA binding"/>
    <property type="evidence" value="ECO:0007669"/>
    <property type="project" value="InterPro"/>
</dbReference>
<dbReference type="InterPro" id="IPR036977">
    <property type="entry name" value="DNA_primase_Znf_CHC2"/>
</dbReference>
<reference evidence="2" key="1">
    <citation type="submission" date="2022-06" db="EMBL/GenBank/DDBJ databases">
        <title>PHB producers.</title>
        <authorList>
            <person name="Besaury L."/>
        </authorList>
    </citation>
    <scope>NUCLEOTIDE SEQUENCE</scope>
    <source>
        <strain evidence="2 3">SEWS6</strain>
    </source>
</reference>